<proteinExistence type="predicted"/>
<name>A0A382S4K7_9ZZZZ</name>
<dbReference type="InterPro" id="IPR020103">
    <property type="entry name" value="PsdUridine_synth_cat_dom_sf"/>
</dbReference>
<protein>
    <recommendedName>
        <fullName evidence="2">Pseudouridine synthase RsuA/RluA-like domain-containing protein</fullName>
    </recommendedName>
</protein>
<evidence type="ECO:0000313" key="1">
    <source>
        <dbReference type="EMBL" id="SVD03821.1"/>
    </source>
</evidence>
<evidence type="ECO:0008006" key="2">
    <source>
        <dbReference type="Google" id="ProtNLM"/>
    </source>
</evidence>
<sequence>QALHARSLEFEHPLTRERVAYCSPLPTDIQSAIMTLSNPSDFA</sequence>
<dbReference type="SUPFAM" id="SSF55120">
    <property type="entry name" value="Pseudouridine synthase"/>
    <property type="match status" value="1"/>
</dbReference>
<reference evidence="1" key="1">
    <citation type="submission" date="2018-05" db="EMBL/GenBank/DDBJ databases">
        <authorList>
            <person name="Lanie J.A."/>
            <person name="Ng W.-L."/>
            <person name="Kazmierczak K.M."/>
            <person name="Andrzejewski T.M."/>
            <person name="Davidsen T.M."/>
            <person name="Wayne K.J."/>
            <person name="Tettelin H."/>
            <person name="Glass J.I."/>
            <person name="Rusch D."/>
            <person name="Podicherti R."/>
            <person name="Tsui H.-C.T."/>
            <person name="Winkler M.E."/>
        </authorList>
    </citation>
    <scope>NUCLEOTIDE SEQUENCE</scope>
</reference>
<dbReference type="GO" id="GO:0003723">
    <property type="term" value="F:RNA binding"/>
    <property type="evidence" value="ECO:0007669"/>
    <property type="project" value="InterPro"/>
</dbReference>
<accession>A0A382S4K7</accession>
<gene>
    <name evidence="1" type="ORF">METZ01_LOCUS356675</name>
</gene>
<dbReference type="AlphaFoldDB" id="A0A382S4K7"/>
<dbReference type="EMBL" id="UINC01125764">
    <property type="protein sequence ID" value="SVD03821.1"/>
    <property type="molecule type" value="Genomic_DNA"/>
</dbReference>
<dbReference type="Gene3D" id="3.30.2350.10">
    <property type="entry name" value="Pseudouridine synthase"/>
    <property type="match status" value="1"/>
</dbReference>
<feature type="non-terminal residue" evidence="1">
    <location>
        <position position="1"/>
    </location>
</feature>
<dbReference type="GO" id="GO:0001522">
    <property type="term" value="P:pseudouridine synthesis"/>
    <property type="evidence" value="ECO:0007669"/>
    <property type="project" value="InterPro"/>
</dbReference>
<organism evidence="1">
    <name type="scientific">marine metagenome</name>
    <dbReference type="NCBI Taxonomy" id="408172"/>
    <lineage>
        <taxon>unclassified sequences</taxon>
        <taxon>metagenomes</taxon>
        <taxon>ecological metagenomes</taxon>
    </lineage>
</organism>
<dbReference type="GO" id="GO:0009982">
    <property type="term" value="F:pseudouridine synthase activity"/>
    <property type="evidence" value="ECO:0007669"/>
    <property type="project" value="InterPro"/>
</dbReference>